<dbReference type="InterPro" id="IPR027417">
    <property type="entry name" value="P-loop_NTPase"/>
</dbReference>
<geneLocation type="plasmid" evidence="7 8">
    <name>AbAZ39_p3</name>
</geneLocation>
<gene>
    <name evidence="7" type="ORF">ABAZ39_29545</name>
</gene>
<dbReference type="PROSITE" id="PS50893">
    <property type="entry name" value="ABC_TRANSPORTER_2"/>
    <property type="match status" value="1"/>
</dbReference>
<dbReference type="InterPro" id="IPR050166">
    <property type="entry name" value="ABC_transporter_ATP-bind"/>
</dbReference>
<keyword evidence="4" id="KW-0067">ATP-binding</keyword>
<protein>
    <submittedName>
        <fullName evidence="7">ABC transporter</fullName>
    </submittedName>
</protein>
<dbReference type="CDD" id="cd03293">
    <property type="entry name" value="ABC_NrtD_SsuB_transporters"/>
    <property type="match status" value="1"/>
</dbReference>
<evidence type="ECO:0000256" key="4">
    <source>
        <dbReference type="ARBA" id="ARBA00022840"/>
    </source>
</evidence>
<dbReference type="GO" id="GO:0005524">
    <property type="term" value="F:ATP binding"/>
    <property type="evidence" value="ECO:0007669"/>
    <property type="project" value="UniProtKB-KW"/>
</dbReference>
<dbReference type="Pfam" id="PF00005">
    <property type="entry name" value="ABC_tran"/>
    <property type="match status" value="1"/>
</dbReference>
<dbReference type="RefSeq" id="WP_051658684.1">
    <property type="nucleotide sequence ID" value="NZ_CP007796.1"/>
</dbReference>
<keyword evidence="3" id="KW-0547">Nucleotide-binding</keyword>
<dbReference type="PROSITE" id="PS00211">
    <property type="entry name" value="ABC_TRANSPORTER_1"/>
    <property type="match status" value="1"/>
</dbReference>
<keyword evidence="2" id="KW-0813">Transport</keyword>
<sequence length="269" mass="29376">MSGPLIDFDRVSQIYASRDGSPVWALRDVSLTVEAGEFVCLIGPSGCGKSTLIHLLAGFLTPTSGDVRFRGRPLAGPGPERGVVFQEYALFAWMTARQNVEFGLRMQRVSAPIRRRRALEALDRVGLRHAADRYPHELSGGMRQRVAVARALVVEPEVVLMDEPFAAVDAMTRTTLQEDLLRLWRETGVSVLFVTHNIDEAVFLAQRVVVMGAGPGVIREDLTVDLPYPRDRGSADFGREYARIAAALARGSQKAGGTDGGTDSERRAA</sequence>
<feature type="domain" description="ABC transporter" evidence="6">
    <location>
        <begin position="9"/>
        <end position="238"/>
    </location>
</feature>
<dbReference type="InterPro" id="IPR003439">
    <property type="entry name" value="ABC_transporter-like_ATP-bd"/>
</dbReference>
<dbReference type="Gene3D" id="3.40.50.300">
    <property type="entry name" value="P-loop containing nucleotide triphosphate hydrolases"/>
    <property type="match status" value="1"/>
</dbReference>
<evidence type="ECO:0000313" key="8">
    <source>
        <dbReference type="Proteomes" id="UP000027186"/>
    </source>
</evidence>
<name>A0A060DTJ7_9PROT</name>
<organism evidence="7 8">
    <name type="scientific">Azospirillum argentinense</name>
    <dbReference type="NCBI Taxonomy" id="2970906"/>
    <lineage>
        <taxon>Bacteria</taxon>
        <taxon>Pseudomonadati</taxon>
        <taxon>Pseudomonadota</taxon>
        <taxon>Alphaproteobacteria</taxon>
        <taxon>Rhodospirillales</taxon>
        <taxon>Azospirillaceae</taxon>
        <taxon>Azospirillum</taxon>
    </lineage>
</organism>
<dbReference type="PANTHER" id="PTHR42788">
    <property type="entry name" value="TAURINE IMPORT ATP-BINDING PROTEIN-RELATED"/>
    <property type="match status" value="1"/>
</dbReference>
<feature type="region of interest" description="Disordered" evidence="5">
    <location>
        <begin position="250"/>
        <end position="269"/>
    </location>
</feature>
<dbReference type="KEGG" id="abq:ABAZ39_29545"/>
<evidence type="ECO:0000256" key="3">
    <source>
        <dbReference type="ARBA" id="ARBA00022741"/>
    </source>
</evidence>
<dbReference type="SUPFAM" id="SSF52540">
    <property type="entry name" value="P-loop containing nucleoside triphosphate hydrolases"/>
    <property type="match status" value="1"/>
</dbReference>
<dbReference type="Proteomes" id="UP000027186">
    <property type="component" value="Plasmid AbAZ39_p3"/>
</dbReference>
<dbReference type="PANTHER" id="PTHR42788:SF13">
    <property type="entry name" value="ALIPHATIC SULFONATES IMPORT ATP-BINDING PROTEIN SSUB"/>
    <property type="match status" value="1"/>
</dbReference>
<evidence type="ECO:0000256" key="2">
    <source>
        <dbReference type="ARBA" id="ARBA00022448"/>
    </source>
</evidence>
<evidence type="ECO:0000256" key="1">
    <source>
        <dbReference type="ARBA" id="ARBA00005417"/>
    </source>
</evidence>
<evidence type="ECO:0000259" key="6">
    <source>
        <dbReference type="PROSITE" id="PS50893"/>
    </source>
</evidence>
<accession>A0A060DTJ7</accession>
<evidence type="ECO:0000313" key="7">
    <source>
        <dbReference type="EMBL" id="AIB16000.1"/>
    </source>
</evidence>
<dbReference type="AlphaFoldDB" id="A0A060DTJ7"/>
<evidence type="ECO:0000256" key="5">
    <source>
        <dbReference type="SAM" id="MobiDB-lite"/>
    </source>
</evidence>
<dbReference type="InterPro" id="IPR003593">
    <property type="entry name" value="AAA+_ATPase"/>
</dbReference>
<keyword evidence="7" id="KW-0614">Plasmid</keyword>
<comment type="similarity">
    <text evidence="1">Belongs to the ABC transporter superfamily.</text>
</comment>
<dbReference type="EMBL" id="CP007796">
    <property type="protein sequence ID" value="AIB16000.1"/>
    <property type="molecule type" value="Genomic_DNA"/>
</dbReference>
<dbReference type="SMART" id="SM00382">
    <property type="entry name" value="AAA"/>
    <property type="match status" value="1"/>
</dbReference>
<reference evidence="7 8" key="1">
    <citation type="journal article" date="2014" name="Genome Announc.">
        <title>Complete Genome Sequence of the Model Rhizosphere Strain Azospirillum brasilense Az39, Successfully Applied in Agriculture.</title>
        <authorList>
            <person name="Rivera D."/>
            <person name="Revale S."/>
            <person name="Molina R."/>
            <person name="Gualpa J."/>
            <person name="Puente M."/>
            <person name="Maroniche G."/>
            <person name="Paris G."/>
            <person name="Baker D."/>
            <person name="Clavijo B."/>
            <person name="McLay K."/>
            <person name="Spaepen S."/>
            <person name="Perticari A."/>
            <person name="Vazquez M."/>
            <person name="Wisniewski-Dye F."/>
            <person name="Watkins C."/>
            <person name="Martinez-Abarca F."/>
            <person name="Vanderleyden J."/>
            <person name="Cassan F."/>
        </authorList>
    </citation>
    <scope>NUCLEOTIDE SEQUENCE [LARGE SCALE GENOMIC DNA]</scope>
    <source>
        <strain evidence="7 8">Az39</strain>
        <plasmid evidence="7">AbAZ39_p3</plasmid>
    </source>
</reference>
<dbReference type="GO" id="GO:0016887">
    <property type="term" value="F:ATP hydrolysis activity"/>
    <property type="evidence" value="ECO:0007669"/>
    <property type="project" value="InterPro"/>
</dbReference>
<dbReference type="InterPro" id="IPR017871">
    <property type="entry name" value="ABC_transporter-like_CS"/>
</dbReference>
<proteinExistence type="inferred from homology"/>